<evidence type="ECO:0000313" key="2">
    <source>
        <dbReference type="Proteomes" id="UP000266841"/>
    </source>
</evidence>
<evidence type="ECO:0008006" key="3">
    <source>
        <dbReference type="Google" id="ProtNLM"/>
    </source>
</evidence>
<comment type="caution">
    <text evidence="1">The sequence shown here is derived from an EMBL/GenBank/DDBJ whole genome shotgun (WGS) entry which is preliminary data.</text>
</comment>
<keyword evidence="2" id="KW-1185">Reference proteome</keyword>
<evidence type="ECO:0000313" key="1">
    <source>
        <dbReference type="EMBL" id="EJK62837.1"/>
    </source>
</evidence>
<sequence length="304" mass="34541">MRSTPDYEMPEQPSHRMLQARDWSWTDKLKRTSDAPIHGGQHETAIYWHIPKSGGTTAKRIYECLGVTLAARVGGQIGNAANDTELKVVQPWINRKAAARPQYTSYVNVDITSKEGIQKARSWGLVESGLVDVIFSPVPVPVIQNLFSDRHQGRGLVVFRNPVERLISKFYYLQVATWEVKGLAGVRLRQTATVEDLENAKIAISERFFVGLTKYYAESIRRFNAVLGIDASTKRARGCRRKYYSKNGEYMNSNPHDIPDEGSAEWNAVAAKNELDLQLYKFVERLFREQREQIDSFRGAESQA</sequence>
<protein>
    <recommendedName>
        <fullName evidence="3">Sulfotransferase domain-containing protein</fullName>
    </recommendedName>
</protein>
<dbReference type="Proteomes" id="UP000266841">
    <property type="component" value="Unassembled WGS sequence"/>
</dbReference>
<dbReference type="EMBL" id="AGNL01018594">
    <property type="protein sequence ID" value="EJK62837.1"/>
    <property type="molecule type" value="Genomic_DNA"/>
</dbReference>
<dbReference type="InterPro" id="IPR053259">
    <property type="entry name" value="Golvesin-related_Golgi"/>
</dbReference>
<organism evidence="1 2">
    <name type="scientific">Thalassiosira oceanica</name>
    <name type="common">Marine diatom</name>
    <dbReference type="NCBI Taxonomy" id="159749"/>
    <lineage>
        <taxon>Eukaryota</taxon>
        <taxon>Sar</taxon>
        <taxon>Stramenopiles</taxon>
        <taxon>Ochrophyta</taxon>
        <taxon>Bacillariophyta</taxon>
        <taxon>Coscinodiscophyceae</taxon>
        <taxon>Thalassiosirophycidae</taxon>
        <taxon>Thalassiosirales</taxon>
        <taxon>Thalassiosiraceae</taxon>
        <taxon>Thalassiosira</taxon>
    </lineage>
</organism>
<dbReference type="InterPro" id="IPR027417">
    <property type="entry name" value="P-loop_NTPase"/>
</dbReference>
<reference evidence="1 2" key="1">
    <citation type="journal article" date="2012" name="Genome Biol.">
        <title>Genome and low-iron response of an oceanic diatom adapted to chronic iron limitation.</title>
        <authorList>
            <person name="Lommer M."/>
            <person name="Specht M."/>
            <person name="Roy A.S."/>
            <person name="Kraemer L."/>
            <person name="Andreson R."/>
            <person name="Gutowska M.A."/>
            <person name="Wolf J."/>
            <person name="Bergner S.V."/>
            <person name="Schilhabel M.B."/>
            <person name="Klostermeier U.C."/>
            <person name="Beiko R.G."/>
            <person name="Rosenstiel P."/>
            <person name="Hippler M."/>
            <person name="Laroche J."/>
        </authorList>
    </citation>
    <scope>NUCLEOTIDE SEQUENCE [LARGE SCALE GENOMIC DNA]</scope>
    <source>
        <strain evidence="1 2">CCMP1005</strain>
    </source>
</reference>
<dbReference type="PANTHER" id="PTHR32301">
    <property type="entry name" value="COUNTIN RECEPTOR CNR3-RELATED"/>
    <property type="match status" value="1"/>
</dbReference>
<gene>
    <name evidence="1" type="ORF">THAOC_16536</name>
</gene>
<proteinExistence type="predicted"/>
<dbReference type="AlphaFoldDB" id="K0SX81"/>
<dbReference type="PANTHER" id="PTHR32301:SF6">
    <property type="entry name" value="GOLVESIN-RELATED"/>
    <property type="match status" value="1"/>
</dbReference>
<dbReference type="OMA" id="HETAIYW"/>
<accession>K0SX81</accession>
<name>K0SX81_THAOC</name>
<dbReference type="Gene3D" id="3.40.50.300">
    <property type="entry name" value="P-loop containing nucleotide triphosphate hydrolases"/>
    <property type="match status" value="2"/>
</dbReference>